<gene>
    <name evidence="1" type="ORF">PENTCL1PPCAC_3978</name>
</gene>
<evidence type="ECO:0008006" key="3">
    <source>
        <dbReference type="Google" id="ProtNLM"/>
    </source>
</evidence>
<accession>A0AAV5SI04</accession>
<evidence type="ECO:0000313" key="2">
    <source>
        <dbReference type="Proteomes" id="UP001432027"/>
    </source>
</evidence>
<evidence type="ECO:0000313" key="1">
    <source>
        <dbReference type="EMBL" id="GMS81803.1"/>
    </source>
</evidence>
<organism evidence="1 2">
    <name type="scientific">Pristionchus entomophagus</name>
    <dbReference type="NCBI Taxonomy" id="358040"/>
    <lineage>
        <taxon>Eukaryota</taxon>
        <taxon>Metazoa</taxon>
        <taxon>Ecdysozoa</taxon>
        <taxon>Nematoda</taxon>
        <taxon>Chromadorea</taxon>
        <taxon>Rhabditida</taxon>
        <taxon>Rhabditina</taxon>
        <taxon>Diplogasteromorpha</taxon>
        <taxon>Diplogasteroidea</taxon>
        <taxon>Neodiplogasteridae</taxon>
        <taxon>Pristionchus</taxon>
    </lineage>
</organism>
<protein>
    <recommendedName>
        <fullName evidence="3">Domain of unknown function DB domain-containing protein</fullName>
    </recommendedName>
</protein>
<keyword evidence="2" id="KW-1185">Reference proteome</keyword>
<dbReference type="Proteomes" id="UP001432027">
    <property type="component" value="Unassembled WGS sequence"/>
</dbReference>
<proteinExistence type="predicted"/>
<comment type="caution">
    <text evidence="1">The sequence shown here is derived from an EMBL/GenBank/DDBJ whole genome shotgun (WGS) entry which is preliminary data.</text>
</comment>
<sequence length="201" mass="22724">QRVLGDERAGPCKEIVELAYAAVDFMGFIAYTGSTNYTEPHEKDLPQLCRPEKTMGVFFDYLYLSCPTIKKSISSCCDQLTVCPDLPLGRNRTECANRAMGCLVKVRSEKHHGFNDGHCDQALDRIRKYLALDYIMEDGHAGAKKHRTARDFRQLEPGIRTPDDSIDVVRCLSTAGHLQVLPSPIPEYRSQVFHDHPIDRL</sequence>
<feature type="non-terminal residue" evidence="1">
    <location>
        <position position="201"/>
    </location>
</feature>
<dbReference type="AlphaFoldDB" id="A0AAV5SI04"/>
<name>A0AAV5SI04_9BILA</name>
<feature type="non-terminal residue" evidence="1">
    <location>
        <position position="1"/>
    </location>
</feature>
<reference evidence="1" key="1">
    <citation type="submission" date="2023-10" db="EMBL/GenBank/DDBJ databases">
        <title>Genome assembly of Pristionchus species.</title>
        <authorList>
            <person name="Yoshida K."/>
            <person name="Sommer R.J."/>
        </authorList>
    </citation>
    <scope>NUCLEOTIDE SEQUENCE</scope>
    <source>
        <strain evidence="1">RS0144</strain>
    </source>
</reference>
<dbReference type="EMBL" id="BTSX01000001">
    <property type="protein sequence ID" value="GMS81803.1"/>
    <property type="molecule type" value="Genomic_DNA"/>
</dbReference>